<dbReference type="CDD" id="cd05379">
    <property type="entry name" value="CAP_bacterial"/>
    <property type="match status" value="1"/>
</dbReference>
<protein>
    <submittedName>
        <fullName evidence="3">CAP domain-containing protein</fullName>
    </submittedName>
</protein>
<dbReference type="Pfam" id="PF00188">
    <property type="entry name" value="CAP"/>
    <property type="match status" value="1"/>
</dbReference>
<evidence type="ECO:0000259" key="2">
    <source>
        <dbReference type="Pfam" id="PF00188"/>
    </source>
</evidence>
<feature type="compositionally biased region" description="Low complexity" evidence="1">
    <location>
        <begin position="61"/>
        <end position="114"/>
    </location>
</feature>
<sequence length="261" mass="26913">MNKHRQRKKRRKMSRTAVIVVTVGAVGIPSAVLASGSGLGGLRSVASSWLGSGTSDPVDDPAPSRTRAAPPATSEADTPTPATPARTPSTSPSPSSSPTPTRTPSTPKRSASPSSTPPSTPKATRSRSAPRTSAGSTDSGPTNRVLALVNSEREKAGCGPVAENAMLTKAAQNHSQDMADHKNMSHTGSDGSSMTDRLARVGYNYRSAGENVAAGYGTPESVMDGWMASPGHKANILNCGFKEIGIGLAQPGNYWTQNFGS</sequence>
<dbReference type="InterPro" id="IPR035940">
    <property type="entry name" value="CAP_sf"/>
</dbReference>
<feature type="domain" description="SCP" evidence="2">
    <location>
        <begin position="146"/>
        <end position="259"/>
    </location>
</feature>
<proteinExistence type="predicted"/>
<feature type="compositionally biased region" description="Polar residues" evidence="1">
    <location>
        <begin position="129"/>
        <end position="142"/>
    </location>
</feature>
<dbReference type="SUPFAM" id="SSF55797">
    <property type="entry name" value="PR-1-like"/>
    <property type="match status" value="1"/>
</dbReference>
<keyword evidence="4" id="KW-1185">Reference proteome</keyword>
<dbReference type="InterPro" id="IPR014044">
    <property type="entry name" value="CAP_dom"/>
</dbReference>
<dbReference type="EMBL" id="JAAKZX010000180">
    <property type="protein sequence ID" value="NGO47427.1"/>
    <property type="molecule type" value="Genomic_DNA"/>
</dbReference>
<organism evidence="3 4">
    <name type="scientific">Streptomyces ureilyticus</name>
    <dbReference type="NCBI Taxonomy" id="1775131"/>
    <lineage>
        <taxon>Bacteria</taxon>
        <taxon>Bacillati</taxon>
        <taxon>Actinomycetota</taxon>
        <taxon>Actinomycetes</taxon>
        <taxon>Kitasatosporales</taxon>
        <taxon>Streptomycetaceae</taxon>
        <taxon>Streptomyces</taxon>
    </lineage>
</organism>
<feature type="region of interest" description="Disordered" evidence="1">
    <location>
        <begin position="52"/>
        <end position="143"/>
    </location>
</feature>
<gene>
    <name evidence="3" type="ORF">G6048_36870</name>
</gene>
<dbReference type="PANTHER" id="PTHR31157">
    <property type="entry name" value="SCP DOMAIN-CONTAINING PROTEIN"/>
    <property type="match status" value="1"/>
</dbReference>
<evidence type="ECO:0000313" key="4">
    <source>
        <dbReference type="Proteomes" id="UP001518140"/>
    </source>
</evidence>
<accession>A0ABX0DZP8</accession>
<dbReference type="Proteomes" id="UP001518140">
    <property type="component" value="Unassembled WGS sequence"/>
</dbReference>
<reference evidence="3 4" key="1">
    <citation type="submission" date="2020-02" db="EMBL/GenBank/DDBJ databases">
        <title>Whole-genome analyses of novel actinobacteria.</title>
        <authorList>
            <person name="Sahin N."/>
            <person name="Tokatli A."/>
        </authorList>
    </citation>
    <scope>NUCLEOTIDE SEQUENCE [LARGE SCALE GENOMIC DNA]</scope>
    <source>
        <strain evidence="3 4">YC419</strain>
    </source>
</reference>
<dbReference type="Gene3D" id="3.40.33.10">
    <property type="entry name" value="CAP"/>
    <property type="match status" value="1"/>
</dbReference>
<evidence type="ECO:0000256" key="1">
    <source>
        <dbReference type="SAM" id="MobiDB-lite"/>
    </source>
</evidence>
<dbReference type="PANTHER" id="PTHR31157:SF1">
    <property type="entry name" value="SCP DOMAIN-CONTAINING PROTEIN"/>
    <property type="match status" value="1"/>
</dbReference>
<comment type="caution">
    <text evidence="3">The sequence shown here is derived from an EMBL/GenBank/DDBJ whole genome shotgun (WGS) entry which is preliminary data.</text>
</comment>
<evidence type="ECO:0000313" key="3">
    <source>
        <dbReference type="EMBL" id="NGO47427.1"/>
    </source>
</evidence>
<name>A0ABX0DZP8_9ACTN</name>